<dbReference type="STRING" id="1380566.A0A179FC31"/>
<protein>
    <submittedName>
        <fullName evidence="2">Glutamine repeat protein-1</fullName>
    </submittedName>
</protein>
<dbReference type="EMBL" id="LSBJ02000006">
    <property type="protein sequence ID" value="OAQ63125.1"/>
    <property type="molecule type" value="Genomic_DNA"/>
</dbReference>
<dbReference type="GeneID" id="28851621"/>
<feature type="compositionally biased region" description="Low complexity" evidence="1">
    <location>
        <begin position="15"/>
        <end position="27"/>
    </location>
</feature>
<name>A0A179FC31_METCM</name>
<dbReference type="KEGG" id="pchm:VFPPC_09023"/>
<feature type="compositionally biased region" description="Polar residues" evidence="1">
    <location>
        <begin position="464"/>
        <end position="473"/>
    </location>
</feature>
<feature type="compositionally biased region" description="Low complexity" evidence="1">
    <location>
        <begin position="134"/>
        <end position="211"/>
    </location>
</feature>
<proteinExistence type="predicted"/>
<feature type="region of interest" description="Disordered" evidence="1">
    <location>
        <begin position="439"/>
        <end position="487"/>
    </location>
</feature>
<dbReference type="OrthoDB" id="2530523at2759"/>
<accession>A0A179FC31</accession>
<reference evidence="2 3" key="1">
    <citation type="journal article" date="2016" name="PLoS Pathog.">
        <title>Biosynthesis of antibiotic leucinostatins in bio-control fungus Purpureocillium lilacinum and their inhibition on phytophthora revealed by genome mining.</title>
        <authorList>
            <person name="Wang G."/>
            <person name="Liu Z."/>
            <person name="Lin R."/>
            <person name="Li E."/>
            <person name="Mao Z."/>
            <person name="Ling J."/>
            <person name="Yang Y."/>
            <person name="Yin W.B."/>
            <person name="Xie B."/>
        </authorList>
    </citation>
    <scope>NUCLEOTIDE SEQUENCE [LARGE SCALE GENOMIC DNA]</scope>
    <source>
        <strain evidence="2">170</strain>
    </source>
</reference>
<sequence>MYNAGYGFGNPAFNQPGTPQQQQQQQPPQQPGQPNPQMMYNQQQQFPGMGPQGGFNPGANPQMMQGMPAGMMQNPGMANIPPNGQMPGYPQQFPGGGYGQMMPGGGMPQNFAPNNYMMAGGMQGFPMNQPGMNQQQLQMMQRMQAQQAAQQAAQQQQQQQQQQHQHPQQQQQMPQQQPQHPQQAQQPPQQQQQQQPQTQPQQQPQQSHQQQMNAGMNQVSTPQRPQSAAQGTPTNPMQQQQQQQFSTPQPPSQNQTPQNAQPQSASGTPQTPTFSVNHGGGLSLPTSATPMSPAAESREKERFALLLDINHELLYESIQIQTTQTELKKENPSPTGNPSERKPTEEENLFQQDYLQCMRRLQANLSYMAALADRKPEVKVPPCPAYLSAPPLNLSLKLRAQPIGAEGQDANIDPVADRAERDQSIKDLYRRLQAVFPGFDPKKEPVFRPGQGQKAGGQGPNQASPTVPQNAQMPNMAAPPGNPGMVG</sequence>
<evidence type="ECO:0000313" key="3">
    <source>
        <dbReference type="Proteomes" id="UP000078397"/>
    </source>
</evidence>
<feature type="compositionally biased region" description="Polar residues" evidence="1">
    <location>
        <begin position="212"/>
        <end position="229"/>
    </location>
</feature>
<feature type="compositionally biased region" description="Low complexity" evidence="1">
    <location>
        <begin position="57"/>
        <end position="66"/>
    </location>
</feature>
<feature type="region of interest" description="Disordered" evidence="1">
    <location>
        <begin position="127"/>
        <end position="297"/>
    </location>
</feature>
<feature type="compositionally biased region" description="Low complexity" evidence="1">
    <location>
        <begin position="230"/>
        <end position="264"/>
    </location>
</feature>
<feature type="compositionally biased region" description="Low complexity" evidence="1">
    <location>
        <begin position="35"/>
        <end position="49"/>
    </location>
</feature>
<gene>
    <name evidence="2" type="ORF">VFPPC_09023</name>
</gene>
<feature type="region of interest" description="Disordered" evidence="1">
    <location>
        <begin position="1"/>
        <end position="66"/>
    </location>
</feature>
<dbReference type="RefSeq" id="XP_018140705.1">
    <property type="nucleotide sequence ID" value="XM_018287627.1"/>
</dbReference>
<feature type="region of interest" description="Disordered" evidence="1">
    <location>
        <begin position="322"/>
        <end position="346"/>
    </location>
</feature>
<organism evidence="2 3">
    <name type="scientific">Pochonia chlamydosporia 170</name>
    <dbReference type="NCBI Taxonomy" id="1380566"/>
    <lineage>
        <taxon>Eukaryota</taxon>
        <taxon>Fungi</taxon>
        <taxon>Dikarya</taxon>
        <taxon>Ascomycota</taxon>
        <taxon>Pezizomycotina</taxon>
        <taxon>Sordariomycetes</taxon>
        <taxon>Hypocreomycetidae</taxon>
        <taxon>Hypocreales</taxon>
        <taxon>Clavicipitaceae</taxon>
        <taxon>Pochonia</taxon>
    </lineage>
</organism>
<dbReference type="Proteomes" id="UP000078397">
    <property type="component" value="Unassembled WGS sequence"/>
</dbReference>
<dbReference type="AlphaFoldDB" id="A0A179FC31"/>
<feature type="compositionally biased region" description="Polar residues" evidence="1">
    <location>
        <begin position="265"/>
        <end position="276"/>
    </location>
</feature>
<evidence type="ECO:0000256" key="1">
    <source>
        <dbReference type="SAM" id="MobiDB-lite"/>
    </source>
</evidence>
<keyword evidence="3" id="KW-1185">Reference proteome</keyword>
<evidence type="ECO:0000313" key="2">
    <source>
        <dbReference type="EMBL" id="OAQ63125.1"/>
    </source>
</evidence>
<comment type="caution">
    <text evidence="2">The sequence shown here is derived from an EMBL/GenBank/DDBJ whole genome shotgun (WGS) entry which is preliminary data.</text>
</comment>